<dbReference type="NCBIfam" id="TIGR00594">
    <property type="entry name" value="polc"/>
    <property type="match status" value="1"/>
</dbReference>
<evidence type="ECO:0000256" key="12">
    <source>
        <dbReference type="ARBA" id="ARBA00049244"/>
    </source>
</evidence>
<comment type="similarity">
    <text evidence="2">Belongs to the DNA polymerase type-C family. DnaE subfamily.</text>
</comment>
<evidence type="ECO:0000256" key="6">
    <source>
        <dbReference type="ARBA" id="ARBA00022679"/>
    </source>
</evidence>
<evidence type="ECO:0000256" key="8">
    <source>
        <dbReference type="ARBA" id="ARBA00022705"/>
    </source>
</evidence>
<evidence type="ECO:0000256" key="9">
    <source>
        <dbReference type="ARBA" id="ARBA00022932"/>
    </source>
</evidence>
<dbReference type="InterPro" id="IPR004365">
    <property type="entry name" value="NA-bd_OB_tRNA"/>
</dbReference>
<dbReference type="InterPro" id="IPR041931">
    <property type="entry name" value="DNA_pol3_alpha_thumb_dom"/>
</dbReference>
<evidence type="ECO:0000256" key="10">
    <source>
        <dbReference type="ARBA" id="ARBA00025611"/>
    </source>
</evidence>
<evidence type="ECO:0000256" key="1">
    <source>
        <dbReference type="ARBA" id="ARBA00004496"/>
    </source>
</evidence>
<dbReference type="InterPro" id="IPR004013">
    <property type="entry name" value="PHP_dom"/>
</dbReference>
<dbReference type="Pfam" id="PF01336">
    <property type="entry name" value="tRNA_anti-codon"/>
    <property type="match status" value="1"/>
</dbReference>
<dbReference type="InterPro" id="IPR011708">
    <property type="entry name" value="DNA_pol3_alpha_NTPase_dom"/>
</dbReference>
<comment type="subcellular location">
    <subcellularLocation>
        <location evidence="1">Cytoplasm</location>
    </subcellularLocation>
</comment>
<dbReference type="InterPro" id="IPR004805">
    <property type="entry name" value="DnaE2/DnaE/PolC"/>
</dbReference>
<evidence type="ECO:0000256" key="3">
    <source>
        <dbReference type="ARBA" id="ARBA00012417"/>
    </source>
</evidence>
<dbReference type="InterPro" id="IPR016195">
    <property type="entry name" value="Pol/histidinol_Pase-like"/>
</dbReference>
<evidence type="ECO:0000256" key="7">
    <source>
        <dbReference type="ARBA" id="ARBA00022695"/>
    </source>
</evidence>
<sequence>MTQASRFIHLRVHTEHSLLEGAVPVKALVKLAVAAQMPAIAVTDTNNMFAALEFSVTAQGAGVQPIVGCQVSLAHDPAQPGERPRAPAPVVLLAQNDAGYMNLMKLNSCLYLRGDGQLPHVTMEDLTTHAGGLICLTGGPDGPLGRLLQAGQMARARALLERLAAAFPDRLYVELQRHPGEGGKLPPAEAGSERGHIELAYDMGLPLVATNDVYFPKAEMYEAHDALICIAEGAYVDQQQPRRRLTPQHYFKSEAEMCALFADLPEALENTVEIARRCAFAAYKRKPILPKFADDEVNELRRQANEGLARRLAIIPHAVTVEEYQARLDFELNVIEGMGFPGYFLIVADFIKWAKDQGIPVGPGRGSGAGSLVAYALTITDLDPLRYALLFERFLNPERVSMPDFDIDFCMDRREEVIQYVQAKYGRDKVGQIITFGALLSKAAVRDVGRVLQLSYGQVDRLSKMIPVEGVKPVSITKALADEPRLREAAKEEVVGRLLGYAQQIEGLLRNASTHAAGVVIGDRPLDELVPLYRDPRSDMPATQFNMKWVEAAGLVKFDFLGLKTLTVIQNAMDLLALRGIAFDINLIPLDDKPSYELYAAAKTVAVFQVESSGMMDALRRMKPTCIEDIVALVALYRPGPMENIPAYCEVKNGLREIESLHPTIDPILKETQGIIVYQEQVMQIAQVMGGYSLGGADLLRRAMGKKIAEEMAKERPKFIDGAKKTHGIDAKKAGEVFDLLEKFANYGFNKSHAAAYAVVSYQTAYLKANYPAEFMAGVMNCDIHLTDKLAVYKREVDKLGLAMVAPCVNRSLATFTVRDGALVYALGALKNVGVEAMKLIVGARGDKPFASLFDVARRVDLKRVGKRPMEMLARAGAFDQLDPNRARVFEGLDALVAYSAAIHEAKSSNQVSLFGEAGADIPEPRLPYRDDWQPVERLGHEHQAVGFYLSGHPLDDYMGPLKRKDVKTLTEITQLAQRGPLIAKIAGSVASKQERKSAKGNRFAFVQLSDPTGLYEVTVFSDVLEAAREFLEPGRNVVLTVKVDPDGDGVKLLANAVQPIDAVADQAGAADLRIHLNRAEAVPSLAALLGRVEGRNRARITLCVPDDQGREIDLILPQPYPVTPQIKGAIKAMQGVVMIEEV</sequence>
<comment type="function">
    <text evidence="10">DNA polymerase III is a complex, multichain enzyme responsible for most of the replicative synthesis in bacteria. This DNA polymerase also exhibits 3' to 5' exonuclease activity. The alpha chain is the DNA polymerase.</text>
</comment>
<evidence type="ECO:0000313" key="15">
    <source>
        <dbReference type="Proteomes" id="UP000297741"/>
    </source>
</evidence>
<dbReference type="PANTHER" id="PTHR32294">
    <property type="entry name" value="DNA POLYMERASE III SUBUNIT ALPHA"/>
    <property type="match status" value="1"/>
</dbReference>
<evidence type="ECO:0000256" key="2">
    <source>
        <dbReference type="ARBA" id="ARBA00009496"/>
    </source>
</evidence>
<dbReference type="Proteomes" id="UP000297741">
    <property type="component" value="Unassembled WGS sequence"/>
</dbReference>
<feature type="domain" description="Polymerase/histidinol phosphatase N-terminal" evidence="13">
    <location>
        <begin position="8"/>
        <end position="75"/>
    </location>
</feature>
<dbReference type="CDD" id="cd07433">
    <property type="entry name" value="PHP_PolIIIA_DnaE1"/>
    <property type="match status" value="1"/>
</dbReference>
<proteinExistence type="inferred from homology"/>
<dbReference type="RefSeq" id="WP_135429263.1">
    <property type="nucleotide sequence ID" value="NZ_RPEM01000002.1"/>
</dbReference>
<comment type="catalytic activity">
    <reaction evidence="12">
        <text>DNA(n) + a 2'-deoxyribonucleoside 5'-triphosphate = DNA(n+1) + diphosphate</text>
        <dbReference type="Rhea" id="RHEA:22508"/>
        <dbReference type="Rhea" id="RHEA-COMP:17339"/>
        <dbReference type="Rhea" id="RHEA-COMP:17340"/>
        <dbReference type="ChEBI" id="CHEBI:33019"/>
        <dbReference type="ChEBI" id="CHEBI:61560"/>
        <dbReference type="ChEBI" id="CHEBI:173112"/>
        <dbReference type="EC" id="2.7.7.7"/>
    </reaction>
</comment>
<reference evidence="14 15" key="1">
    <citation type="submission" date="2018-11" db="EMBL/GenBank/DDBJ databases">
        <title>Tabrizicola sp. isolated from sediment of alpine lake.</title>
        <authorList>
            <person name="Liu Z."/>
        </authorList>
    </citation>
    <scope>NUCLEOTIDE SEQUENCE [LARGE SCALE GENOMIC DNA]</scope>
    <source>
        <strain evidence="14 15">DRYC-M-16</strain>
    </source>
</reference>
<dbReference type="EMBL" id="RPEM01000002">
    <property type="protein sequence ID" value="TGD44943.1"/>
    <property type="molecule type" value="Genomic_DNA"/>
</dbReference>
<dbReference type="EC" id="2.7.7.7" evidence="3"/>
<dbReference type="InterPro" id="IPR029460">
    <property type="entry name" value="DNAPol_HHH"/>
</dbReference>
<dbReference type="Gene3D" id="1.10.150.870">
    <property type="match status" value="1"/>
</dbReference>
<evidence type="ECO:0000256" key="11">
    <source>
        <dbReference type="ARBA" id="ARBA00026073"/>
    </source>
</evidence>
<comment type="caution">
    <text evidence="14">The sequence shown here is derived from an EMBL/GenBank/DDBJ whole genome shotgun (WGS) entry which is preliminary data.</text>
</comment>
<gene>
    <name evidence="14" type="ORF">EEB11_04775</name>
</gene>
<accession>A0ABY2KQE6</accession>
<evidence type="ECO:0000256" key="5">
    <source>
        <dbReference type="ARBA" id="ARBA00022490"/>
    </source>
</evidence>
<dbReference type="Pfam" id="PF07733">
    <property type="entry name" value="DNA_pol3_alpha"/>
    <property type="match status" value="1"/>
</dbReference>
<dbReference type="GO" id="GO:0003887">
    <property type="term" value="F:DNA-directed DNA polymerase activity"/>
    <property type="evidence" value="ECO:0007669"/>
    <property type="project" value="UniProtKB-EC"/>
</dbReference>
<dbReference type="PANTHER" id="PTHR32294:SF0">
    <property type="entry name" value="DNA POLYMERASE III SUBUNIT ALPHA"/>
    <property type="match status" value="1"/>
</dbReference>
<dbReference type="SMART" id="SM00481">
    <property type="entry name" value="POLIIIAc"/>
    <property type="match status" value="1"/>
</dbReference>
<keyword evidence="5" id="KW-0963">Cytoplasm</keyword>
<dbReference type="InterPro" id="IPR040982">
    <property type="entry name" value="DNA_pol3_finger"/>
</dbReference>
<dbReference type="InterPro" id="IPR003141">
    <property type="entry name" value="Pol/His_phosphatase_N"/>
</dbReference>
<dbReference type="InterPro" id="IPR049821">
    <property type="entry name" value="PolIIIA_DnaE1_PHP"/>
</dbReference>
<keyword evidence="7 14" id="KW-0548">Nucleotidyltransferase</keyword>
<protein>
    <recommendedName>
        <fullName evidence="4">DNA polymerase III subunit alpha</fullName>
        <ecNumber evidence="3">2.7.7.7</ecNumber>
    </recommendedName>
</protein>
<comment type="subunit">
    <text evidence="11">DNA polymerase III contains a core (composed of alpha, epsilon and theta chains) that associates with a tau subunit. This core dimerizes to form the POLIII' complex. PolIII' associates with the gamma complex (composed of gamma, delta, delta', psi and chi chains) and with the beta chain to form the complete DNA polymerase III complex.</text>
</comment>
<dbReference type="Pfam" id="PF02811">
    <property type="entry name" value="PHP"/>
    <property type="match status" value="1"/>
</dbReference>
<dbReference type="NCBIfam" id="NF004226">
    <property type="entry name" value="PRK05673.1"/>
    <property type="match status" value="1"/>
</dbReference>
<organism evidence="14 15">
    <name type="scientific">Pseudotabrizicola sediminis</name>
    <dbReference type="NCBI Taxonomy" id="2486418"/>
    <lineage>
        <taxon>Bacteria</taxon>
        <taxon>Pseudomonadati</taxon>
        <taxon>Pseudomonadota</taxon>
        <taxon>Alphaproteobacteria</taxon>
        <taxon>Rhodobacterales</taxon>
        <taxon>Paracoccaceae</taxon>
        <taxon>Pseudotabrizicola</taxon>
    </lineage>
</organism>
<name>A0ABY2KQE6_9RHOB</name>
<keyword evidence="8" id="KW-0235">DNA replication</keyword>
<dbReference type="Pfam" id="PF14579">
    <property type="entry name" value="HHH_6"/>
    <property type="match status" value="1"/>
</dbReference>
<keyword evidence="9" id="KW-0239">DNA-directed DNA polymerase</keyword>
<keyword evidence="6 14" id="KW-0808">Transferase</keyword>
<evidence type="ECO:0000313" key="14">
    <source>
        <dbReference type="EMBL" id="TGD44943.1"/>
    </source>
</evidence>
<dbReference type="Gene3D" id="3.20.20.140">
    <property type="entry name" value="Metal-dependent hydrolases"/>
    <property type="match status" value="1"/>
</dbReference>
<evidence type="ECO:0000256" key="4">
    <source>
        <dbReference type="ARBA" id="ARBA00019114"/>
    </source>
</evidence>
<keyword evidence="15" id="KW-1185">Reference proteome</keyword>
<dbReference type="Gene3D" id="1.10.10.1600">
    <property type="entry name" value="Bacterial DNA polymerase III alpha subunit, thumb domain"/>
    <property type="match status" value="1"/>
</dbReference>
<dbReference type="SUPFAM" id="SSF89550">
    <property type="entry name" value="PHP domain-like"/>
    <property type="match status" value="1"/>
</dbReference>
<evidence type="ECO:0000259" key="13">
    <source>
        <dbReference type="SMART" id="SM00481"/>
    </source>
</evidence>
<dbReference type="Pfam" id="PF17657">
    <property type="entry name" value="DNA_pol3_finger"/>
    <property type="match status" value="1"/>
</dbReference>
<dbReference type="CDD" id="cd04485">
    <property type="entry name" value="DnaE_OBF"/>
    <property type="match status" value="1"/>
</dbReference>